<dbReference type="EMBL" id="FNWV01000009">
    <property type="protein sequence ID" value="SEH75052.1"/>
    <property type="molecule type" value="Genomic_DNA"/>
</dbReference>
<gene>
    <name evidence="2" type="ORF">SAMN02910265_02483</name>
</gene>
<evidence type="ECO:0000259" key="1">
    <source>
        <dbReference type="Pfam" id="PF00535"/>
    </source>
</evidence>
<proteinExistence type="predicted"/>
<dbReference type="AlphaFoldDB" id="A0A1H6KI54"/>
<sequence length="311" mass="36369">MNKVAILVSTYNGEKYFREQLDSLVKQKDVDHRIIIRDDGSSDSTIDIIKEYQKENDKISFYKGGNLGVIKSFLDLCRYAADTDAEYFAFCDQDDVWDDDKMIAAVKKLTASKKKYGDIPLLYYCNMRVVDENLNYKRLTYTPKRVPVPKTKYSSLSEAMASGNTFVFNRKLLELINHKNPKWCSMHDSWVFLIACFFGKTVFDDKPHILYRQHGNNVSVSKSLNKNFKHYVGRVKELFKKTDEPRYNNAVNFLECFSDKLKGTDLAEVKKVTEYKKSFLKKLRLITDYKIRGTTWVRDLSNRFLILTNNF</sequence>
<dbReference type="PANTHER" id="PTHR22916">
    <property type="entry name" value="GLYCOSYLTRANSFERASE"/>
    <property type="match status" value="1"/>
</dbReference>
<evidence type="ECO:0000313" key="2">
    <source>
        <dbReference type="EMBL" id="SEH75052.1"/>
    </source>
</evidence>
<accession>A0A1H6KI54</accession>
<dbReference type="GO" id="GO:0016758">
    <property type="term" value="F:hexosyltransferase activity"/>
    <property type="evidence" value="ECO:0007669"/>
    <property type="project" value="UniProtKB-ARBA"/>
</dbReference>
<organism evidence="2 3">
    <name type="scientific">Ruminococcus flavefaciens</name>
    <dbReference type="NCBI Taxonomy" id="1265"/>
    <lineage>
        <taxon>Bacteria</taxon>
        <taxon>Bacillati</taxon>
        <taxon>Bacillota</taxon>
        <taxon>Clostridia</taxon>
        <taxon>Eubacteriales</taxon>
        <taxon>Oscillospiraceae</taxon>
        <taxon>Ruminococcus</taxon>
    </lineage>
</organism>
<evidence type="ECO:0000313" key="3">
    <source>
        <dbReference type="Proteomes" id="UP000183190"/>
    </source>
</evidence>
<name>A0A1H6KI54_RUMFL</name>
<protein>
    <submittedName>
        <fullName evidence="2">Glycosyl transferase family 2</fullName>
    </submittedName>
</protein>
<dbReference type="SUPFAM" id="SSF53448">
    <property type="entry name" value="Nucleotide-diphospho-sugar transferases"/>
    <property type="match status" value="1"/>
</dbReference>
<dbReference type="RefSeq" id="WP_074717893.1">
    <property type="nucleotide sequence ID" value="NZ_FNWV01000009.1"/>
</dbReference>
<dbReference type="Gene3D" id="3.90.550.10">
    <property type="entry name" value="Spore Coat Polysaccharide Biosynthesis Protein SpsA, Chain A"/>
    <property type="match status" value="1"/>
</dbReference>
<feature type="domain" description="Glycosyltransferase 2-like" evidence="1">
    <location>
        <begin position="6"/>
        <end position="168"/>
    </location>
</feature>
<dbReference type="InterPro" id="IPR029044">
    <property type="entry name" value="Nucleotide-diphossugar_trans"/>
</dbReference>
<keyword evidence="2" id="KW-0808">Transferase</keyword>
<dbReference type="PANTHER" id="PTHR22916:SF3">
    <property type="entry name" value="UDP-GLCNAC:BETAGAL BETA-1,3-N-ACETYLGLUCOSAMINYLTRANSFERASE-LIKE PROTEIN 1"/>
    <property type="match status" value="1"/>
</dbReference>
<reference evidence="2 3" key="1">
    <citation type="submission" date="2016-10" db="EMBL/GenBank/DDBJ databases">
        <authorList>
            <person name="de Groot N.N."/>
        </authorList>
    </citation>
    <scope>NUCLEOTIDE SEQUENCE [LARGE SCALE GENOMIC DNA]</scope>
    <source>
        <strain evidence="2 3">YAD2003</strain>
    </source>
</reference>
<dbReference type="Pfam" id="PF00535">
    <property type="entry name" value="Glycos_transf_2"/>
    <property type="match status" value="1"/>
</dbReference>
<dbReference type="InterPro" id="IPR001173">
    <property type="entry name" value="Glyco_trans_2-like"/>
</dbReference>
<dbReference type="Proteomes" id="UP000183190">
    <property type="component" value="Unassembled WGS sequence"/>
</dbReference>